<dbReference type="GO" id="GO:0047689">
    <property type="term" value="F:aspartate racemase activity"/>
    <property type="evidence" value="ECO:0007669"/>
    <property type="project" value="UniProtKB-EC"/>
</dbReference>
<dbReference type="PANTHER" id="PTHR21198">
    <property type="entry name" value="GLUTAMATE RACEMASE"/>
    <property type="match status" value="1"/>
</dbReference>
<dbReference type="EC" id="5.1.1.13" evidence="3"/>
<evidence type="ECO:0000256" key="1">
    <source>
        <dbReference type="ARBA" id="ARBA00007847"/>
    </source>
</evidence>
<dbReference type="InterPro" id="IPR033134">
    <property type="entry name" value="Asp/Glu_racemase_AS_2"/>
</dbReference>
<protein>
    <submittedName>
        <fullName evidence="3">Aspartate racemase</fullName>
        <ecNumber evidence="3">5.1.1.13</ecNumber>
    </submittedName>
</protein>
<keyword evidence="4" id="KW-1185">Reference proteome</keyword>
<evidence type="ECO:0000313" key="3">
    <source>
        <dbReference type="EMBL" id="MET3682985.1"/>
    </source>
</evidence>
<name>A0ABV2KTS4_9BACI</name>
<dbReference type="Proteomes" id="UP001549167">
    <property type="component" value="Unassembled WGS sequence"/>
</dbReference>
<accession>A0ABV2KTS4</accession>
<proteinExistence type="inferred from homology"/>
<evidence type="ECO:0000256" key="2">
    <source>
        <dbReference type="ARBA" id="ARBA00023235"/>
    </source>
</evidence>
<dbReference type="Pfam" id="PF01177">
    <property type="entry name" value="Asp_Glu_race"/>
    <property type="match status" value="1"/>
</dbReference>
<dbReference type="PROSITE" id="PS00924">
    <property type="entry name" value="ASP_GLU_RACEMASE_2"/>
    <property type="match status" value="1"/>
</dbReference>
<comment type="similarity">
    <text evidence="1">Belongs to the aspartate/glutamate racemases family.</text>
</comment>
<keyword evidence="2 3" id="KW-0413">Isomerase</keyword>
<reference evidence="3 4" key="1">
    <citation type="submission" date="2024-06" db="EMBL/GenBank/DDBJ databases">
        <title>Genomic Encyclopedia of Type Strains, Phase IV (KMG-IV): sequencing the most valuable type-strain genomes for metagenomic binning, comparative biology and taxonomic classification.</title>
        <authorList>
            <person name="Goeker M."/>
        </authorList>
    </citation>
    <scope>NUCLEOTIDE SEQUENCE [LARGE SCALE GENOMIC DNA]</scope>
    <source>
        <strain evidence="3 4">DSM 23520</strain>
    </source>
</reference>
<dbReference type="NCBIfam" id="TIGR00035">
    <property type="entry name" value="asp_race"/>
    <property type="match status" value="1"/>
</dbReference>
<sequence>MTKEKTIGIVGGLGPKATIDLYQKIVNNTPVNIEQDHLRIIIDSNPKIPCRVEAINNNGVSPLPSLIGSSLDLERYGADFLIMPCHTAHYFVDKIEKEIMIPFVSMIDVTIDYLVKNNYSKIGIIGTSALLNTDVYQRKLMMNDLDYLTPTQPEIDEVMSNIFEFKRQNTVNENHVSRIAKNLLRSGAQVVLLACTELPFLIEDQLKGQCIDPTDILALQAIKKAKGTEI</sequence>
<dbReference type="InterPro" id="IPR001920">
    <property type="entry name" value="Asp/Glu_race"/>
</dbReference>
<evidence type="ECO:0000313" key="4">
    <source>
        <dbReference type="Proteomes" id="UP001549167"/>
    </source>
</evidence>
<organism evidence="3 4">
    <name type="scientific">Alkalibacillus flavidus</name>
    <dbReference type="NCBI Taxonomy" id="546021"/>
    <lineage>
        <taxon>Bacteria</taxon>
        <taxon>Bacillati</taxon>
        <taxon>Bacillota</taxon>
        <taxon>Bacilli</taxon>
        <taxon>Bacillales</taxon>
        <taxon>Bacillaceae</taxon>
        <taxon>Alkalibacillus</taxon>
    </lineage>
</organism>
<dbReference type="RefSeq" id="WP_354219582.1">
    <property type="nucleotide sequence ID" value="NZ_JBEPMX010000004.1"/>
</dbReference>
<dbReference type="InterPro" id="IPR015942">
    <property type="entry name" value="Asp/Glu/hydantoin_racemase"/>
</dbReference>
<dbReference type="SUPFAM" id="SSF53681">
    <property type="entry name" value="Aspartate/glutamate racemase"/>
    <property type="match status" value="2"/>
</dbReference>
<gene>
    <name evidence="3" type="ORF">ABID56_001075</name>
</gene>
<dbReference type="PANTHER" id="PTHR21198:SF7">
    <property type="entry name" value="ASPARTATE-GLUTAMATE RACEMASE FAMILY"/>
    <property type="match status" value="1"/>
</dbReference>
<dbReference type="Gene3D" id="3.40.50.1860">
    <property type="match status" value="2"/>
</dbReference>
<dbReference type="InterPro" id="IPR004380">
    <property type="entry name" value="Asp_race"/>
</dbReference>
<dbReference type="EMBL" id="JBEPMX010000004">
    <property type="protein sequence ID" value="MET3682985.1"/>
    <property type="molecule type" value="Genomic_DNA"/>
</dbReference>
<comment type="caution">
    <text evidence="3">The sequence shown here is derived from an EMBL/GenBank/DDBJ whole genome shotgun (WGS) entry which is preliminary data.</text>
</comment>